<keyword evidence="5" id="KW-0175">Coiled coil</keyword>
<dbReference type="PROSITE" id="PS00036">
    <property type="entry name" value="BZIP_BASIC"/>
    <property type="match status" value="1"/>
</dbReference>
<keyword evidence="3" id="KW-0804">Transcription</keyword>
<feature type="compositionally biased region" description="Polar residues" evidence="6">
    <location>
        <begin position="32"/>
        <end position="52"/>
    </location>
</feature>
<dbReference type="GO" id="GO:0003700">
    <property type="term" value="F:DNA-binding transcription factor activity"/>
    <property type="evidence" value="ECO:0007669"/>
    <property type="project" value="InterPro"/>
</dbReference>
<evidence type="ECO:0000313" key="9">
    <source>
        <dbReference type="Proteomes" id="UP001360560"/>
    </source>
</evidence>
<dbReference type="RefSeq" id="XP_064849744.1">
    <property type="nucleotide sequence ID" value="XM_064993672.1"/>
</dbReference>
<dbReference type="Proteomes" id="UP001360560">
    <property type="component" value="Unassembled WGS sequence"/>
</dbReference>
<keyword evidence="2" id="KW-0805">Transcription regulation</keyword>
<evidence type="ECO:0000259" key="7">
    <source>
        <dbReference type="PROSITE" id="PS50217"/>
    </source>
</evidence>
<feature type="region of interest" description="Disordered" evidence="6">
    <location>
        <begin position="1"/>
        <end position="86"/>
    </location>
</feature>
<organism evidence="8 9">
    <name type="scientific">Saccharomycopsis crataegensis</name>
    <dbReference type="NCBI Taxonomy" id="43959"/>
    <lineage>
        <taxon>Eukaryota</taxon>
        <taxon>Fungi</taxon>
        <taxon>Dikarya</taxon>
        <taxon>Ascomycota</taxon>
        <taxon>Saccharomycotina</taxon>
        <taxon>Saccharomycetes</taxon>
        <taxon>Saccharomycopsidaceae</taxon>
        <taxon>Saccharomycopsis</taxon>
    </lineage>
</organism>
<evidence type="ECO:0000256" key="1">
    <source>
        <dbReference type="ARBA" id="ARBA00004123"/>
    </source>
</evidence>
<keyword evidence="9" id="KW-1185">Reference proteome</keyword>
<feature type="compositionally biased region" description="Low complexity" evidence="6">
    <location>
        <begin position="186"/>
        <end position="199"/>
    </location>
</feature>
<proteinExistence type="predicted"/>
<protein>
    <submittedName>
        <fullName evidence="8">Cst6 protein</fullName>
    </submittedName>
</protein>
<evidence type="ECO:0000256" key="3">
    <source>
        <dbReference type="ARBA" id="ARBA00023163"/>
    </source>
</evidence>
<dbReference type="PROSITE" id="PS50217">
    <property type="entry name" value="BZIP"/>
    <property type="match status" value="1"/>
</dbReference>
<dbReference type="SUPFAM" id="SSF57959">
    <property type="entry name" value="Leucine zipper domain"/>
    <property type="match status" value="1"/>
</dbReference>
<feature type="region of interest" description="Disordered" evidence="6">
    <location>
        <begin position="139"/>
        <end position="199"/>
    </location>
</feature>
<feature type="domain" description="BZIP" evidence="7">
    <location>
        <begin position="340"/>
        <end position="401"/>
    </location>
</feature>
<dbReference type="GO" id="GO:0005634">
    <property type="term" value="C:nucleus"/>
    <property type="evidence" value="ECO:0007669"/>
    <property type="project" value="UniProtKB-SubCell"/>
</dbReference>
<keyword evidence="4" id="KW-0539">Nucleus</keyword>
<accession>A0AAV5QEH1</accession>
<dbReference type="InterPro" id="IPR051027">
    <property type="entry name" value="bZIP_transcription_factors"/>
</dbReference>
<dbReference type="Pfam" id="PF00170">
    <property type="entry name" value="bZIP_1"/>
    <property type="match status" value="1"/>
</dbReference>
<dbReference type="InterPro" id="IPR046347">
    <property type="entry name" value="bZIP_sf"/>
</dbReference>
<feature type="compositionally biased region" description="Low complexity" evidence="6">
    <location>
        <begin position="53"/>
        <end position="86"/>
    </location>
</feature>
<gene>
    <name evidence="8" type="ORF">DASC09_000690</name>
</gene>
<feature type="compositionally biased region" description="Basic residues" evidence="6">
    <location>
        <begin position="1"/>
        <end position="11"/>
    </location>
</feature>
<dbReference type="AlphaFoldDB" id="A0AAV5QEH1"/>
<evidence type="ECO:0000256" key="5">
    <source>
        <dbReference type="SAM" id="Coils"/>
    </source>
</evidence>
<dbReference type="Gene3D" id="1.20.5.170">
    <property type="match status" value="1"/>
</dbReference>
<name>A0AAV5QEH1_9ASCO</name>
<comment type="caution">
    <text evidence="8">The sequence shown here is derived from an EMBL/GenBank/DDBJ whole genome shotgun (WGS) entry which is preliminary data.</text>
</comment>
<reference evidence="8 9" key="1">
    <citation type="journal article" date="2023" name="Elife">
        <title>Identification of key yeast species and microbe-microbe interactions impacting larval growth of Drosophila in the wild.</title>
        <authorList>
            <person name="Mure A."/>
            <person name="Sugiura Y."/>
            <person name="Maeda R."/>
            <person name="Honda K."/>
            <person name="Sakurai N."/>
            <person name="Takahashi Y."/>
            <person name="Watada M."/>
            <person name="Katoh T."/>
            <person name="Gotoh A."/>
            <person name="Gotoh Y."/>
            <person name="Taniguchi I."/>
            <person name="Nakamura K."/>
            <person name="Hayashi T."/>
            <person name="Katayama T."/>
            <person name="Uemura T."/>
            <person name="Hattori Y."/>
        </authorList>
    </citation>
    <scope>NUCLEOTIDE SEQUENCE [LARGE SCALE GENOMIC DNA]</scope>
    <source>
        <strain evidence="8 9">SC-9</strain>
    </source>
</reference>
<comment type="subcellular location">
    <subcellularLocation>
        <location evidence="1">Nucleus</location>
    </subcellularLocation>
</comment>
<dbReference type="InterPro" id="IPR004827">
    <property type="entry name" value="bZIP"/>
</dbReference>
<evidence type="ECO:0000256" key="2">
    <source>
        <dbReference type="ARBA" id="ARBA00023015"/>
    </source>
</evidence>
<dbReference type="CDD" id="cd14687">
    <property type="entry name" value="bZIP_ATF2"/>
    <property type="match status" value="1"/>
</dbReference>
<dbReference type="PANTHER" id="PTHR19304">
    <property type="entry name" value="CYCLIC-AMP RESPONSE ELEMENT BINDING PROTEIN"/>
    <property type="match status" value="1"/>
</dbReference>
<feature type="coiled-coil region" evidence="5">
    <location>
        <begin position="356"/>
        <end position="383"/>
    </location>
</feature>
<feature type="compositionally biased region" description="Low complexity" evidence="6">
    <location>
        <begin position="12"/>
        <end position="31"/>
    </location>
</feature>
<dbReference type="SMART" id="SM00338">
    <property type="entry name" value="BRLZ"/>
    <property type="match status" value="1"/>
</dbReference>
<feature type="compositionally biased region" description="Polar residues" evidence="6">
    <location>
        <begin position="150"/>
        <end position="167"/>
    </location>
</feature>
<evidence type="ECO:0000256" key="6">
    <source>
        <dbReference type="SAM" id="MobiDB-lite"/>
    </source>
</evidence>
<dbReference type="EMBL" id="BTFZ01000001">
    <property type="protein sequence ID" value="GMM32744.1"/>
    <property type="molecule type" value="Genomic_DNA"/>
</dbReference>
<evidence type="ECO:0000256" key="4">
    <source>
        <dbReference type="ARBA" id="ARBA00023242"/>
    </source>
</evidence>
<dbReference type="GeneID" id="90070723"/>
<evidence type="ECO:0000313" key="8">
    <source>
        <dbReference type="EMBL" id="GMM32744.1"/>
    </source>
</evidence>
<feature type="region of interest" description="Disordered" evidence="6">
    <location>
        <begin position="227"/>
        <end position="277"/>
    </location>
</feature>
<sequence length="431" mass="48677">MQHHHHQHHHPQQQQQHQQQQHQQNPEQKQQYLQDINNYLSPSTTVKGQSIPNNINHNSNNNNSNNNNNNDNNGSSSMNNHNNNLYSMNSNNSFNFGGPFFDMEHFPITNPPIYEPDVLAGVVRRRVSISNGQIGQLRDSHIHSDDSTTEDQIFTPNHQPQPSMNQILPQAPPPLLPNQSTMPHHQLQQQQQQQQPFGFPQQQQMINQNQPILQFPPQQYTARQVIPNNTTSNNNNNNPNSTSAILNGNTTTTTTTNTNTTTNNTNNNDNTNTNNSNTVVTLLNSQRPIPPQTPTSATTQLSARDTNTFLVSHHQYPSPQLLMTTGTPPGAPIPGTAAWKRARLLERNRVAASKCRQKKKVAQQQLQEEANVATRECKLLRQRVEYLESTLGKVKDVMRNHMKSCNGSSLSIDILEDFLKLDEKDQVTKKA</sequence>